<dbReference type="PANTHER" id="PTHR10900">
    <property type="entry name" value="PERIOSTIN-RELATED"/>
    <property type="match status" value="1"/>
</dbReference>
<name>A0ABQ5SGC0_9CHLO</name>
<feature type="domain" description="FAS1" evidence="1">
    <location>
        <begin position="20"/>
        <end position="158"/>
    </location>
</feature>
<feature type="domain" description="FAS1" evidence="1">
    <location>
        <begin position="199"/>
        <end position="342"/>
    </location>
</feature>
<organism evidence="2 3">
    <name type="scientific">Volvox africanus</name>
    <dbReference type="NCBI Taxonomy" id="51714"/>
    <lineage>
        <taxon>Eukaryota</taxon>
        <taxon>Viridiplantae</taxon>
        <taxon>Chlorophyta</taxon>
        <taxon>core chlorophytes</taxon>
        <taxon>Chlorophyceae</taxon>
        <taxon>CS clade</taxon>
        <taxon>Chlamydomonadales</taxon>
        <taxon>Volvocaceae</taxon>
        <taxon>Volvox</taxon>
    </lineage>
</organism>
<dbReference type="InterPro" id="IPR000782">
    <property type="entry name" value="FAS1_domain"/>
</dbReference>
<dbReference type="PANTHER" id="PTHR10900:SF77">
    <property type="entry name" value="FI19380P1"/>
    <property type="match status" value="1"/>
</dbReference>
<keyword evidence="3" id="KW-1185">Reference proteome</keyword>
<dbReference type="InterPro" id="IPR036378">
    <property type="entry name" value="FAS1_dom_sf"/>
</dbReference>
<dbReference type="EMBL" id="BSDZ01000080">
    <property type="protein sequence ID" value="GLI68973.1"/>
    <property type="molecule type" value="Genomic_DNA"/>
</dbReference>
<gene>
    <name evidence="2" type="ORF">VaNZ11_013502</name>
</gene>
<evidence type="ECO:0000259" key="1">
    <source>
        <dbReference type="PROSITE" id="PS50213"/>
    </source>
</evidence>
<feature type="non-terminal residue" evidence="2">
    <location>
        <position position="1"/>
    </location>
</feature>
<comment type="caution">
    <text evidence="2">The sequence shown here is derived from an EMBL/GenBank/DDBJ whole genome shotgun (WGS) entry which is preliminary data.</text>
</comment>
<dbReference type="PROSITE" id="PS50213">
    <property type="entry name" value="FAS1"/>
    <property type="match status" value="2"/>
</dbReference>
<dbReference type="Pfam" id="PF02469">
    <property type="entry name" value="Fasciclin"/>
    <property type="match status" value="2"/>
</dbReference>
<evidence type="ECO:0000313" key="3">
    <source>
        <dbReference type="Proteomes" id="UP001165090"/>
    </source>
</evidence>
<sequence>IGTAGASPLLPLAEMIGCEGNSLMVAVMKAPELVTLRSALNVAGLHPRLNNDRVNMTFFAPADGAFTQLAADSGVTLEALLAEPLTLRHLLLYHLLPGPVPPDLLVVTPAFSTYWAGENVYVTQPFQGVVVGESGTATRISKAVRVCGSYLYIVSHVLLPGPSLEALPPFIEYTKPTLNLAPVTTTTTATSSPRSCNPDGTILDVLRSNPDLSYTLGAIDTSRLTSLFNNASVEMTLLAPNDDAWWEAALRMNLGTPEEILGQTMANLRALVWAHVIPANLPPTKLRPQLYESSGGPATGPISVNISPGNLTMQTPTTDAHVVAMGLGDACNAAVYVVSRMLVPQQLPDVLKVQPMPTEKRK</sequence>
<dbReference type="SMART" id="SM00554">
    <property type="entry name" value="FAS1"/>
    <property type="match status" value="2"/>
</dbReference>
<dbReference type="SUPFAM" id="SSF82153">
    <property type="entry name" value="FAS1 domain"/>
    <property type="match status" value="2"/>
</dbReference>
<dbReference type="Gene3D" id="2.30.180.10">
    <property type="entry name" value="FAS1 domain"/>
    <property type="match status" value="2"/>
</dbReference>
<evidence type="ECO:0000313" key="2">
    <source>
        <dbReference type="EMBL" id="GLI68973.1"/>
    </source>
</evidence>
<dbReference type="InterPro" id="IPR050904">
    <property type="entry name" value="Adhesion/Biosynth-related"/>
</dbReference>
<reference evidence="2 3" key="1">
    <citation type="journal article" date="2023" name="IScience">
        <title>Expanded male sex-determining region conserved during the evolution of homothallism in the green alga Volvox.</title>
        <authorList>
            <person name="Yamamoto K."/>
            <person name="Matsuzaki R."/>
            <person name="Mahakham W."/>
            <person name="Heman W."/>
            <person name="Sekimoto H."/>
            <person name="Kawachi M."/>
            <person name="Minakuchi Y."/>
            <person name="Toyoda A."/>
            <person name="Nozaki H."/>
        </authorList>
    </citation>
    <scope>NUCLEOTIDE SEQUENCE [LARGE SCALE GENOMIC DNA]</scope>
    <source>
        <strain evidence="2 3">NIES-4468</strain>
    </source>
</reference>
<protein>
    <recommendedName>
        <fullName evidence="1">FAS1 domain-containing protein</fullName>
    </recommendedName>
</protein>
<dbReference type="Proteomes" id="UP001165090">
    <property type="component" value="Unassembled WGS sequence"/>
</dbReference>
<accession>A0ABQ5SGC0</accession>
<proteinExistence type="predicted"/>